<dbReference type="Proteomes" id="UP000267081">
    <property type="component" value="Unassembled WGS sequence"/>
</dbReference>
<dbReference type="PROSITE" id="PS51257">
    <property type="entry name" value="PROKAR_LIPOPROTEIN"/>
    <property type="match status" value="1"/>
</dbReference>
<keyword evidence="1" id="KW-0472">Membrane</keyword>
<evidence type="ECO:0000313" key="3">
    <source>
        <dbReference type="Proteomes" id="UP000267081"/>
    </source>
</evidence>
<gene>
    <name evidence="2" type="ORF">EIY87_29620</name>
</gene>
<organism evidence="2 3">
    <name type="scientific">Amycolatopsis eburnea</name>
    <dbReference type="NCBI Taxonomy" id="2267691"/>
    <lineage>
        <taxon>Bacteria</taxon>
        <taxon>Bacillati</taxon>
        <taxon>Actinomycetota</taxon>
        <taxon>Actinomycetes</taxon>
        <taxon>Pseudonocardiales</taxon>
        <taxon>Pseudonocardiaceae</taxon>
        <taxon>Amycolatopsis</taxon>
    </lineage>
</organism>
<sequence length="116" mass="12065">MPARHAAFAWWGATACWFLGTLLGGRRTPVEAAVPPPVAVLVYAVCAGLWALLVYGVYRGVKGTRVALAVVGALGIVDLVVQLVGDVVTRAYGHGAFFLAALVLSGAGFVLLFRPS</sequence>
<feature type="transmembrane region" description="Helical" evidence="1">
    <location>
        <begin position="40"/>
        <end position="58"/>
    </location>
</feature>
<reference evidence="2 3" key="1">
    <citation type="submission" date="2018-12" db="EMBL/GenBank/DDBJ databases">
        <title>Amycolatopsis eburnea sp. nov. actinomycete associate with arbuscular mycorrhiza fungal spore.</title>
        <authorList>
            <person name="Lumyong S."/>
            <person name="Chaiya L."/>
        </authorList>
    </citation>
    <scope>NUCLEOTIDE SEQUENCE [LARGE SCALE GENOMIC DNA]</scope>
    <source>
        <strain evidence="2 3">GLM-1</strain>
    </source>
</reference>
<keyword evidence="3" id="KW-1185">Reference proteome</keyword>
<comment type="caution">
    <text evidence="2">The sequence shown here is derived from an EMBL/GenBank/DDBJ whole genome shotgun (WGS) entry which is preliminary data.</text>
</comment>
<feature type="transmembrane region" description="Helical" evidence="1">
    <location>
        <begin position="65"/>
        <end position="85"/>
    </location>
</feature>
<evidence type="ECO:0000256" key="1">
    <source>
        <dbReference type="SAM" id="Phobius"/>
    </source>
</evidence>
<keyword evidence="1" id="KW-1133">Transmembrane helix</keyword>
<keyword evidence="1" id="KW-0812">Transmembrane</keyword>
<protein>
    <submittedName>
        <fullName evidence="2">Uncharacterized protein</fullName>
    </submittedName>
</protein>
<name>A0A3R9DWW2_9PSEU</name>
<dbReference type="AlphaFoldDB" id="A0A3R9DWW2"/>
<evidence type="ECO:0000313" key="2">
    <source>
        <dbReference type="EMBL" id="RSD13839.1"/>
    </source>
</evidence>
<dbReference type="RefSeq" id="WP_125313115.1">
    <property type="nucleotide sequence ID" value="NZ_RSEC01000058.1"/>
</dbReference>
<proteinExistence type="predicted"/>
<feature type="transmembrane region" description="Helical" evidence="1">
    <location>
        <begin position="91"/>
        <end position="113"/>
    </location>
</feature>
<dbReference type="EMBL" id="RSEC01000058">
    <property type="protein sequence ID" value="RSD13839.1"/>
    <property type="molecule type" value="Genomic_DNA"/>
</dbReference>
<accession>A0A3R9DWW2</accession>